<keyword evidence="6" id="KW-0010">Activator</keyword>
<name>A0ABY6JZB6_9ARAC</name>
<comment type="function">
    <text evidence="6">Component of the Mediator complex, a coactivator involved in the regulated transcription of nearly all RNA polymerase II-dependent genes. Mediator functions as a bridge to convey information from gene-specific regulatory proteins to the basal RNA polymerase II transcription machinery. Mediator is recruited to promoters by direct interactions with regulatory proteins and serves as a scaffold for the assembly of a functional pre-initiation complex with RNA polymerase II and the general transcription factors.</text>
</comment>
<evidence type="ECO:0000256" key="3">
    <source>
        <dbReference type="ARBA" id="ARBA00019621"/>
    </source>
</evidence>
<dbReference type="EMBL" id="CP092863">
    <property type="protein sequence ID" value="UYV62006.1"/>
    <property type="molecule type" value="Genomic_DNA"/>
</dbReference>
<protein>
    <recommendedName>
        <fullName evidence="3 6">Mediator of RNA polymerase II transcription subunit 11</fullName>
    </recommendedName>
    <alternativeName>
        <fullName evidence="5 6">Mediator complex subunit 11</fullName>
    </alternativeName>
</protein>
<dbReference type="Pfam" id="PF10280">
    <property type="entry name" value="Med11"/>
    <property type="match status" value="1"/>
</dbReference>
<evidence type="ECO:0000256" key="6">
    <source>
        <dbReference type="RuleBase" id="RU364147"/>
    </source>
</evidence>
<evidence type="ECO:0000256" key="4">
    <source>
        <dbReference type="ARBA" id="ARBA00023242"/>
    </source>
</evidence>
<accession>A0ABY6JZB6</accession>
<evidence type="ECO:0000256" key="1">
    <source>
        <dbReference type="ARBA" id="ARBA00004123"/>
    </source>
</evidence>
<organism evidence="7 8">
    <name type="scientific">Cordylochernes scorpioides</name>
    <dbReference type="NCBI Taxonomy" id="51811"/>
    <lineage>
        <taxon>Eukaryota</taxon>
        <taxon>Metazoa</taxon>
        <taxon>Ecdysozoa</taxon>
        <taxon>Arthropoda</taxon>
        <taxon>Chelicerata</taxon>
        <taxon>Arachnida</taxon>
        <taxon>Pseudoscorpiones</taxon>
        <taxon>Cheliferoidea</taxon>
        <taxon>Chernetidae</taxon>
        <taxon>Cordylochernes</taxon>
    </lineage>
</organism>
<gene>
    <name evidence="6" type="primary">MED11</name>
    <name evidence="7" type="ORF">LAZ67_1007469</name>
</gene>
<dbReference type="Proteomes" id="UP001235939">
    <property type="component" value="Chromosome 01"/>
</dbReference>
<keyword evidence="6" id="KW-0804">Transcription</keyword>
<comment type="similarity">
    <text evidence="2 6">Belongs to the Mediator complex subunit 11 family.</text>
</comment>
<evidence type="ECO:0000256" key="5">
    <source>
        <dbReference type="ARBA" id="ARBA00032011"/>
    </source>
</evidence>
<dbReference type="Gene3D" id="1.10.287.3490">
    <property type="match status" value="1"/>
</dbReference>
<comment type="subcellular location">
    <subcellularLocation>
        <location evidence="1 6">Nucleus</location>
    </subcellularLocation>
</comment>
<evidence type="ECO:0000313" key="8">
    <source>
        <dbReference type="Proteomes" id="UP001235939"/>
    </source>
</evidence>
<evidence type="ECO:0000256" key="2">
    <source>
        <dbReference type="ARBA" id="ARBA00008186"/>
    </source>
</evidence>
<keyword evidence="4 6" id="KW-0539">Nucleus</keyword>
<sequence length="130" mass="14768">MNSQMEKLKQLDAAEKEVANALFSADGYIKNPSGLSVCGAGHAFMELSKDKPSIKQMDLHTSNFVKQLQAIDTNLHKQISYLSQVSTGQAHEGSSYASQKIHHMAWHRMEHARLRLNELERLKNQHQNRQ</sequence>
<comment type="subunit">
    <text evidence="6">Component of the Mediator complex.</text>
</comment>
<reference evidence="7 8" key="1">
    <citation type="submission" date="2022-01" db="EMBL/GenBank/DDBJ databases">
        <title>A chromosomal length assembly of Cordylochernes scorpioides.</title>
        <authorList>
            <person name="Zeh D."/>
            <person name="Zeh J."/>
        </authorList>
    </citation>
    <scope>NUCLEOTIDE SEQUENCE [LARGE SCALE GENOMIC DNA]</scope>
    <source>
        <strain evidence="7">IN4F17</strain>
        <tissue evidence="7">Whole Body</tissue>
    </source>
</reference>
<dbReference type="PANTHER" id="PTHR22890">
    <property type="entry name" value="MEDIATOR OF RNA POLYMERASE II TRANSCRIPTION SUBUNIT 11"/>
    <property type="match status" value="1"/>
</dbReference>
<dbReference type="InterPro" id="IPR019404">
    <property type="entry name" value="Mediator_Med11"/>
</dbReference>
<keyword evidence="6" id="KW-0805">Transcription regulation</keyword>
<proteinExistence type="inferred from homology"/>
<keyword evidence="8" id="KW-1185">Reference proteome</keyword>
<evidence type="ECO:0000313" key="7">
    <source>
        <dbReference type="EMBL" id="UYV62006.1"/>
    </source>
</evidence>